<dbReference type="VEuPathDB" id="VectorBase:GPPI016103"/>
<reference evidence="2" key="1">
    <citation type="submission" date="2015-01" db="EMBL/GenBank/DDBJ databases">
        <authorList>
            <person name="Aksoy S."/>
            <person name="Warren W."/>
            <person name="Wilson R.K."/>
        </authorList>
    </citation>
    <scope>NUCLEOTIDE SEQUENCE [LARGE SCALE GENOMIC DNA]</scope>
    <source>
        <strain evidence="2">IAEA</strain>
    </source>
</reference>
<evidence type="ECO:0000313" key="1">
    <source>
        <dbReference type="EnsemblMetazoa" id="GPPI016103-PA"/>
    </source>
</evidence>
<proteinExistence type="predicted"/>
<evidence type="ECO:0000313" key="2">
    <source>
        <dbReference type="Proteomes" id="UP000092460"/>
    </source>
</evidence>
<dbReference type="EMBL" id="JXJN01007299">
    <property type="status" value="NOT_ANNOTATED_CDS"/>
    <property type="molecule type" value="Genomic_DNA"/>
</dbReference>
<protein>
    <submittedName>
        <fullName evidence="1">Uncharacterized protein</fullName>
    </submittedName>
</protein>
<reference evidence="1" key="2">
    <citation type="submission" date="2020-05" db="UniProtKB">
        <authorList>
            <consortium name="EnsemblMetazoa"/>
        </authorList>
    </citation>
    <scope>IDENTIFICATION</scope>
    <source>
        <strain evidence="1">IAEA</strain>
    </source>
</reference>
<organism evidence="1 2">
    <name type="scientific">Glossina palpalis gambiensis</name>
    <dbReference type="NCBI Taxonomy" id="67801"/>
    <lineage>
        <taxon>Eukaryota</taxon>
        <taxon>Metazoa</taxon>
        <taxon>Ecdysozoa</taxon>
        <taxon>Arthropoda</taxon>
        <taxon>Hexapoda</taxon>
        <taxon>Insecta</taxon>
        <taxon>Pterygota</taxon>
        <taxon>Neoptera</taxon>
        <taxon>Endopterygota</taxon>
        <taxon>Diptera</taxon>
        <taxon>Brachycera</taxon>
        <taxon>Muscomorpha</taxon>
        <taxon>Hippoboscoidea</taxon>
        <taxon>Glossinidae</taxon>
        <taxon>Glossina</taxon>
    </lineage>
</organism>
<sequence>MTSTDRNCLHIRSKIYAPIHCKRSSKRNLRVTLNDITICVTRYTLPQISLVTIKLVGHSSMAMRYKFATSRRLLQTYKKRWETYKPSVSMCPYKSIKLDFSHNFINFEIRARKMIKAGEEQ</sequence>
<name>A0A1B0B1T8_9MUSC</name>
<dbReference type="AlphaFoldDB" id="A0A1B0B1T8"/>
<keyword evidence="2" id="KW-1185">Reference proteome</keyword>
<dbReference type="Proteomes" id="UP000092460">
    <property type="component" value="Unassembled WGS sequence"/>
</dbReference>
<accession>A0A1B0B1T8</accession>
<dbReference type="EnsemblMetazoa" id="GPPI016103-RA">
    <property type="protein sequence ID" value="GPPI016103-PA"/>
    <property type="gene ID" value="GPPI016103"/>
</dbReference>